<accession>A0A1M7CPH5</accession>
<evidence type="ECO:0000313" key="4">
    <source>
        <dbReference type="Proteomes" id="UP000198940"/>
    </source>
</evidence>
<dbReference type="OrthoDB" id="63920at2"/>
<dbReference type="STRING" id="1055723.SAMN05216293_4074"/>
<evidence type="ECO:0008006" key="5">
    <source>
        <dbReference type="Google" id="ProtNLM"/>
    </source>
</evidence>
<dbReference type="EMBL" id="FRAT01000015">
    <property type="protein sequence ID" value="SHL69186.1"/>
    <property type="molecule type" value="Genomic_DNA"/>
</dbReference>
<gene>
    <name evidence="1" type="ORF">SAMN04487891_11740</name>
    <name evidence="2" type="ORF">SAMN05216293_4074</name>
</gene>
<evidence type="ECO:0000313" key="3">
    <source>
        <dbReference type="Proteomes" id="UP000184031"/>
    </source>
</evidence>
<dbReference type="Proteomes" id="UP000184031">
    <property type="component" value="Unassembled WGS sequence"/>
</dbReference>
<organism evidence="2 3">
    <name type="scientific">Flagellimonas taeanensis</name>
    <dbReference type="NCBI Taxonomy" id="1005926"/>
    <lineage>
        <taxon>Bacteria</taxon>
        <taxon>Pseudomonadati</taxon>
        <taxon>Bacteroidota</taxon>
        <taxon>Flavobacteriia</taxon>
        <taxon>Flavobacteriales</taxon>
        <taxon>Flavobacteriaceae</taxon>
        <taxon>Flagellimonas</taxon>
    </lineage>
</organism>
<dbReference type="Proteomes" id="UP000198940">
    <property type="component" value="Unassembled WGS sequence"/>
</dbReference>
<protein>
    <recommendedName>
        <fullName evidence="5">NurA domain-containing protein</fullName>
    </recommendedName>
</protein>
<reference evidence="2 3" key="1">
    <citation type="submission" date="2016-11" db="EMBL/GenBank/DDBJ databases">
        <authorList>
            <person name="Varghese N."/>
            <person name="Submissions S."/>
        </authorList>
    </citation>
    <scope>NUCLEOTIDE SEQUENCE [LARGE SCALE GENOMIC DNA]</scope>
    <source>
        <strain evidence="2 3">CGMCC 1.12174</strain>
        <strain evidence="1 4">DSM 26351</strain>
    </source>
</reference>
<dbReference type="AlphaFoldDB" id="A0A1M7CPH5"/>
<name>A0A1M7CPH5_9FLAO</name>
<dbReference type="EMBL" id="FOKU01000017">
    <property type="protein sequence ID" value="SFC65501.1"/>
    <property type="molecule type" value="Genomic_DNA"/>
</dbReference>
<keyword evidence="4" id="KW-1185">Reference proteome</keyword>
<evidence type="ECO:0000313" key="2">
    <source>
        <dbReference type="EMBL" id="SHL69186.1"/>
    </source>
</evidence>
<sequence length="446" mass="50244">MPYQQGKGNRLPPERASKLGHLEVIQSELVQKLCKSFNDPEFVEHAGSVSKWEALPKDGAELKIIFSTDGSIQIIENPNPPFKAIAFVKSALLRVDQYAISKIDKDTPNPFALRDLMKESALYHSTAFPLRNVYIEGKTNYDAIREVLFESVKDKGLNDSLEGAMMETLKWIAYEKWLDVPKTELEKFGCPHCEKNVATLPFNEEKGKCPECNGEIFITDMFGLHQSMTDDYAPNQVASDYMGVSETLMIFTPIRFYWEKKREVLRNCLFVKDGPLSLRATLAKLSAPIRRFFEFAKSKGIDVAMIGQEKTGQFFDHLQLIGNAAPVGSCFIPDNKYIQEQIKHNNTTAIYGADTNYGAKLFVKMNDYHKMVINVPTGQRGEFVTSPSQEHLINFKNIVATLPKILSNKFEGALLPIELANKIASLSTYPSAKTLELFADKHKGNH</sequence>
<evidence type="ECO:0000313" key="1">
    <source>
        <dbReference type="EMBL" id="SFC65501.1"/>
    </source>
</evidence>
<comment type="caution">
    <text evidence="2">The sequence shown here is derived from an EMBL/GenBank/DDBJ whole genome shotgun (WGS) entry which is preliminary data.</text>
</comment>
<proteinExistence type="predicted"/>
<dbReference type="RefSeq" id="WP_072883009.1">
    <property type="nucleotide sequence ID" value="NZ_FOKU01000017.1"/>
</dbReference>